<evidence type="ECO:0000256" key="5">
    <source>
        <dbReference type="HAMAP-Rule" id="MF_00113"/>
    </source>
</evidence>
<accession>A0A2S8SR18</accession>
<evidence type="ECO:0000256" key="4">
    <source>
        <dbReference type="ARBA" id="ARBA00022785"/>
    </source>
</evidence>
<dbReference type="FunCoup" id="A0A2S8SR18">
    <property type="interactions" value="305"/>
</dbReference>
<comment type="function">
    <text evidence="5">Transfers and isomerizes the ribose moiety from AdoMet to the 7-aminomethyl group of 7-deazaguanine (preQ1-tRNA) to give epoxyqueuosine (oQ-tRNA).</text>
</comment>
<dbReference type="PANTHER" id="PTHR30307:SF0">
    <property type="entry name" value="S-ADENOSYLMETHIONINE:TRNA RIBOSYLTRANSFERASE-ISOMERASE"/>
    <property type="match status" value="1"/>
</dbReference>
<evidence type="ECO:0000313" key="6">
    <source>
        <dbReference type="EMBL" id="PQV63254.1"/>
    </source>
</evidence>
<dbReference type="InterPro" id="IPR036100">
    <property type="entry name" value="QueA_sf"/>
</dbReference>
<keyword evidence="4 5" id="KW-0671">Queuosine biosynthesis</keyword>
<dbReference type="InterPro" id="IPR042118">
    <property type="entry name" value="QueA_dom1"/>
</dbReference>
<protein>
    <recommendedName>
        <fullName evidence="5">S-adenosylmethionine:tRNA ribosyltransferase-isomerase</fullName>
        <ecNumber evidence="5">2.4.99.17</ecNumber>
    </recommendedName>
    <alternativeName>
        <fullName evidence="5">Queuosine biosynthesis protein QueA</fullName>
    </alternativeName>
</protein>
<dbReference type="Gene3D" id="3.40.1780.10">
    <property type="entry name" value="QueA-like"/>
    <property type="match status" value="2"/>
</dbReference>
<dbReference type="GO" id="GO:0008616">
    <property type="term" value="P:tRNA queuosine(34) biosynthetic process"/>
    <property type="evidence" value="ECO:0007669"/>
    <property type="project" value="UniProtKB-UniRule"/>
</dbReference>
<dbReference type="HAMAP" id="MF_00113">
    <property type="entry name" value="QueA"/>
    <property type="match status" value="1"/>
</dbReference>
<sequence>MLASELDFDLPEHFIAQTPVEPRDAAKLLVFRRASGQISHHFVRDLPALLRPSDLLIFNDTRVLRARLRGFKPSGGRVEALLLKEITKNRWQALLKPSARLQAGGTVEFVSENSDLHLSARLEARLEDAWILEFHTPKNADIRDFLPTLGEVPLPPYIRQSSPEARYQTTFSRQKTLGNPLDSAAAPTAGLHFTPQLLENLEKRGIDKAFLTLAVGAGTFRPVQSETLEEHRMHREEFEISVQSAQKINEQKARGGRIVAVGTTSVRALESVADERGFVAPGEAATQIFIRPGHVFRGVDALLTNFHQPRSTLLALVAAFIEAGTINKNGENGSKSGLATIREIYALAMKEGYRFHSFGDAMLLD</sequence>
<comment type="caution">
    <text evidence="6">The sequence shown here is derived from an EMBL/GenBank/DDBJ whole genome shotgun (WGS) entry which is preliminary data.</text>
</comment>
<gene>
    <name evidence="5" type="primary">queA</name>
    <name evidence="6" type="ORF">B1R32_11480</name>
</gene>
<evidence type="ECO:0000256" key="2">
    <source>
        <dbReference type="ARBA" id="ARBA00022679"/>
    </source>
</evidence>
<keyword evidence="6" id="KW-0413">Isomerase</keyword>
<dbReference type="PANTHER" id="PTHR30307">
    <property type="entry name" value="S-ADENOSYLMETHIONINE:TRNA RIBOSYLTRANSFERASE-ISOMERASE"/>
    <property type="match status" value="1"/>
</dbReference>
<dbReference type="InParanoid" id="A0A2S8SR18"/>
<comment type="similarity">
    <text evidence="5">Belongs to the QueA family.</text>
</comment>
<dbReference type="EMBL" id="NIGF01000014">
    <property type="protein sequence ID" value="PQV63254.1"/>
    <property type="molecule type" value="Genomic_DNA"/>
</dbReference>
<reference evidence="6 7" key="1">
    <citation type="journal article" date="2018" name="Syst. Appl. Microbiol.">
        <title>Abditibacterium utsteinense sp. nov., the first cultivated member of candidate phylum FBP, isolated from ice-free Antarctic soil samples.</title>
        <authorList>
            <person name="Tahon G."/>
            <person name="Tytgat B."/>
            <person name="Lebbe L."/>
            <person name="Carlier A."/>
            <person name="Willems A."/>
        </authorList>
    </citation>
    <scope>NUCLEOTIDE SEQUENCE [LARGE SCALE GENOMIC DNA]</scope>
    <source>
        <strain evidence="6 7">LMG 29911</strain>
    </source>
</reference>
<dbReference type="Gene3D" id="2.40.10.240">
    <property type="entry name" value="QueA-like"/>
    <property type="match status" value="1"/>
</dbReference>
<comment type="subunit">
    <text evidence="5">Monomer.</text>
</comment>
<evidence type="ECO:0000256" key="1">
    <source>
        <dbReference type="ARBA" id="ARBA00022490"/>
    </source>
</evidence>
<keyword evidence="1 5" id="KW-0963">Cytoplasm</keyword>
<dbReference type="UniPathway" id="UPA00392"/>
<organism evidence="6 7">
    <name type="scientific">Abditibacterium utsteinense</name>
    <dbReference type="NCBI Taxonomy" id="1960156"/>
    <lineage>
        <taxon>Bacteria</taxon>
        <taxon>Pseudomonadati</taxon>
        <taxon>Abditibacteriota</taxon>
        <taxon>Abditibacteriia</taxon>
        <taxon>Abditibacteriales</taxon>
        <taxon>Abditibacteriaceae</taxon>
        <taxon>Abditibacterium</taxon>
    </lineage>
</organism>
<dbReference type="OrthoDB" id="9805933at2"/>
<evidence type="ECO:0000313" key="7">
    <source>
        <dbReference type="Proteomes" id="UP000237684"/>
    </source>
</evidence>
<keyword evidence="7" id="KW-1185">Reference proteome</keyword>
<dbReference type="GO" id="GO:0005737">
    <property type="term" value="C:cytoplasm"/>
    <property type="evidence" value="ECO:0007669"/>
    <property type="project" value="UniProtKB-SubCell"/>
</dbReference>
<keyword evidence="3 5" id="KW-0949">S-adenosyl-L-methionine</keyword>
<dbReference type="EC" id="2.4.99.17" evidence="5"/>
<evidence type="ECO:0000256" key="3">
    <source>
        <dbReference type="ARBA" id="ARBA00022691"/>
    </source>
</evidence>
<dbReference type="GO" id="GO:0051075">
    <property type="term" value="F:S-adenosylmethionine:tRNA ribosyltransferase-isomerase activity"/>
    <property type="evidence" value="ECO:0007669"/>
    <property type="project" value="UniProtKB-EC"/>
</dbReference>
<keyword evidence="2 5" id="KW-0808">Transferase</keyword>
<name>A0A2S8SR18_9BACT</name>
<comment type="catalytic activity">
    <reaction evidence="5">
        <text>7-aminomethyl-7-carbaguanosine(34) in tRNA + S-adenosyl-L-methionine = epoxyqueuosine(34) in tRNA + adenine + L-methionine + 2 H(+)</text>
        <dbReference type="Rhea" id="RHEA:32155"/>
        <dbReference type="Rhea" id="RHEA-COMP:10342"/>
        <dbReference type="Rhea" id="RHEA-COMP:18582"/>
        <dbReference type="ChEBI" id="CHEBI:15378"/>
        <dbReference type="ChEBI" id="CHEBI:16708"/>
        <dbReference type="ChEBI" id="CHEBI:57844"/>
        <dbReference type="ChEBI" id="CHEBI:59789"/>
        <dbReference type="ChEBI" id="CHEBI:82833"/>
        <dbReference type="ChEBI" id="CHEBI:194443"/>
        <dbReference type="EC" id="2.4.99.17"/>
    </reaction>
</comment>
<dbReference type="InterPro" id="IPR042119">
    <property type="entry name" value="QueA_dom2"/>
</dbReference>
<dbReference type="Pfam" id="PF02547">
    <property type="entry name" value="Queuosine_synth"/>
    <property type="match status" value="1"/>
</dbReference>
<dbReference type="NCBIfam" id="NF001140">
    <property type="entry name" value="PRK00147.1"/>
    <property type="match status" value="1"/>
</dbReference>
<dbReference type="AlphaFoldDB" id="A0A2S8SR18"/>
<dbReference type="InterPro" id="IPR003699">
    <property type="entry name" value="QueA"/>
</dbReference>
<dbReference type="Proteomes" id="UP000237684">
    <property type="component" value="Unassembled WGS sequence"/>
</dbReference>
<dbReference type="RefSeq" id="WP_106380667.1">
    <property type="nucleotide sequence ID" value="NZ_NIGF01000014.1"/>
</dbReference>
<comment type="pathway">
    <text evidence="5">tRNA modification; tRNA-queuosine biosynthesis.</text>
</comment>
<proteinExistence type="inferred from homology"/>
<comment type="subcellular location">
    <subcellularLocation>
        <location evidence="5">Cytoplasm</location>
    </subcellularLocation>
</comment>
<dbReference type="SUPFAM" id="SSF111337">
    <property type="entry name" value="QueA-like"/>
    <property type="match status" value="1"/>
</dbReference>
<dbReference type="NCBIfam" id="TIGR00113">
    <property type="entry name" value="queA"/>
    <property type="match status" value="1"/>
</dbReference>